<protein>
    <submittedName>
        <fullName evidence="1">ATP-binding protein</fullName>
    </submittedName>
</protein>
<proteinExistence type="predicted"/>
<keyword evidence="2" id="KW-1185">Reference proteome</keyword>
<name>A0A849K3A2_9MICO</name>
<organism evidence="1 2">
    <name type="scientific">Isoptericola sediminis</name>
    <dbReference type="NCBI Taxonomy" id="2733572"/>
    <lineage>
        <taxon>Bacteria</taxon>
        <taxon>Bacillati</taxon>
        <taxon>Actinomycetota</taxon>
        <taxon>Actinomycetes</taxon>
        <taxon>Micrococcales</taxon>
        <taxon>Promicromonosporaceae</taxon>
        <taxon>Isoptericola</taxon>
    </lineage>
</organism>
<sequence>MVLVCGPAGAGKSTHARRLADDGYAVLSFDAEAWRRGLRDHPVDAEDAATVHAHLQRELLRHVAAGDRVVVDSSFWSRSSRDAYRDLLRPHGVEPVVHLLDTPREVVLERLAARRHRGPDDVVVPRERAEAYLDGFQVPTPDEGPLVVLDGRDRGGVVE</sequence>
<keyword evidence="1" id="KW-0067">ATP-binding</keyword>
<dbReference type="Pfam" id="PF13671">
    <property type="entry name" value="AAA_33"/>
    <property type="match status" value="1"/>
</dbReference>
<evidence type="ECO:0000313" key="1">
    <source>
        <dbReference type="EMBL" id="NNU26509.1"/>
    </source>
</evidence>
<dbReference type="GO" id="GO:0005524">
    <property type="term" value="F:ATP binding"/>
    <property type="evidence" value="ECO:0007669"/>
    <property type="project" value="UniProtKB-KW"/>
</dbReference>
<gene>
    <name evidence="1" type="ORF">HLI28_02995</name>
</gene>
<dbReference type="Gene3D" id="3.40.50.300">
    <property type="entry name" value="P-loop containing nucleotide triphosphate hydrolases"/>
    <property type="match status" value="1"/>
</dbReference>
<accession>A0A849K3A2</accession>
<comment type="caution">
    <text evidence="1">The sequence shown here is derived from an EMBL/GenBank/DDBJ whole genome shotgun (WGS) entry which is preliminary data.</text>
</comment>
<dbReference type="EMBL" id="JABFAJ010000005">
    <property type="protein sequence ID" value="NNU26509.1"/>
    <property type="molecule type" value="Genomic_DNA"/>
</dbReference>
<evidence type="ECO:0000313" key="2">
    <source>
        <dbReference type="Proteomes" id="UP000557204"/>
    </source>
</evidence>
<dbReference type="InterPro" id="IPR027417">
    <property type="entry name" value="P-loop_NTPase"/>
</dbReference>
<dbReference type="SUPFAM" id="SSF52540">
    <property type="entry name" value="P-loop containing nucleoside triphosphate hydrolases"/>
    <property type="match status" value="1"/>
</dbReference>
<reference evidence="1 2" key="1">
    <citation type="submission" date="2020-05" db="EMBL/GenBank/DDBJ databases">
        <title>Genome sequence of Isoptericola sp. JC619 isolated from Chilika lagoon, India.</title>
        <authorList>
            <person name="Kumar D."/>
            <person name="Appam K."/>
            <person name="Gandham S."/>
            <person name="Uppada J."/>
            <person name="Sasikala C."/>
            <person name="Venkata Ramana C."/>
        </authorList>
    </citation>
    <scope>NUCLEOTIDE SEQUENCE [LARGE SCALE GENOMIC DNA]</scope>
    <source>
        <strain evidence="1 2">JC619</strain>
    </source>
</reference>
<keyword evidence="1" id="KW-0547">Nucleotide-binding</keyword>
<dbReference type="Proteomes" id="UP000557204">
    <property type="component" value="Unassembled WGS sequence"/>
</dbReference>
<dbReference type="AlphaFoldDB" id="A0A849K3A2"/>